<dbReference type="RefSeq" id="WP_259091013.1">
    <property type="nucleotide sequence ID" value="NZ_JANTZY010000019.1"/>
</dbReference>
<feature type="coiled-coil region" evidence="6">
    <location>
        <begin position="1312"/>
        <end position="1346"/>
    </location>
</feature>
<dbReference type="GO" id="GO:0003676">
    <property type="term" value="F:nucleic acid binding"/>
    <property type="evidence" value="ECO:0007669"/>
    <property type="project" value="InterPro"/>
</dbReference>
<feature type="domain" description="Type II methyltransferase M.TaqI-like" evidence="7">
    <location>
        <begin position="371"/>
        <end position="651"/>
    </location>
</feature>
<dbReference type="GO" id="GO:0006304">
    <property type="term" value="P:DNA modification"/>
    <property type="evidence" value="ECO:0007669"/>
    <property type="project" value="InterPro"/>
</dbReference>
<evidence type="ECO:0000259" key="7">
    <source>
        <dbReference type="Pfam" id="PF07669"/>
    </source>
</evidence>
<keyword evidence="6" id="KW-0175">Coiled coil</keyword>
<dbReference type="InterPro" id="IPR002052">
    <property type="entry name" value="DNA_methylase_N6_adenine_CS"/>
</dbReference>
<evidence type="ECO:0000313" key="9">
    <source>
        <dbReference type="Proteomes" id="UP001155040"/>
    </source>
</evidence>
<comment type="caution">
    <text evidence="8">The sequence shown here is derived from an EMBL/GenBank/DDBJ whole genome shotgun (WGS) entry which is preliminary data.</text>
</comment>
<dbReference type="GO" id="GO:0032259">
    <property type="term" value="P:methylation"/>
    <property type="evidence" value="ECO:0007669"/>
    <property type="project" value="UniProtKB-KW"/>
</dbReference>
<dbReference type="Pfam" id="PF07669">
    <property type="entry name" value="Eco57I"/>
    <property type="match status" value="1"/>
</dbReference>
<dbReference type="EC" id="2.1.1.72" evidence="1"/>
<dbReference type="SUPFAM" id="SSF53335">
    <property type="entry name" value="S-adenosyl-L-methionine-dependent methyltransferases"/>
    <property type="match status" value="1"/>
</dbReference>
<accession>A0A9X2ULV6</accession>
<protein>
    <recommendedName>
        <fullName evidence="1">site-specific DNA-methyltransferase (adenine-specific)</fullName>
        <ecNumber evidence="1">2.1.1.72</ecNumber>
    </recommendedName>
</protein>
<keyword evidence="2" id="KW-0489">Methyltransferase</keyword>
<dbReference type="PRINTS" id="PR00507">
    <property type="entry name" value="N12N6MTFRASE"/>
</dbReference>
<dbReference type="PANTHER" id="PTHR33841">
    <property type="entry name" value="DNA METHYLTRANSFERASE YEEA-RELATED"/>
    <property type="match status" value="1"/>
</dbReference>
<proteinExistence type="predicted"/>
<evidence type="ECO:0000256" key="1">
    <source>
        <dbReference type="ARBA" id="ARBA00011900"/>
    </source>
</evidence>
<dbReference type="InterPro" id="IPR050953">
    <property type="entry name" value="N4_N6_ade-DNA_methylase"/>
</dbReference>
<dbReference type="GO" id="GO:0009007">
    <property type="term" value="F:site-specific DNA-methyltransferase (adenine-specific) activity"/>
    <property type="evidence" value="ECO:0007669"/>
    <property type="project" value="UniProtKB-EC"/>
</dbReference>
<dbReference type="InterPro" id="IPR029063">
    <property type="entry name" value="SAM-dependent_MTases_sf"/>
</dbReference>
<dbReference type="PANTHER" id="PTHR33841:SF1">
    <property type="entry name" value="DNA METHYLTRANSFERASE A"/>
    <property type="match status" value="1"/>
</dbReference>
<dbReference type="PROSITE" id="PS00092">
    <property type="entry name" value="N6_MTASE"/>
    <property type="match status" value="1"/>
</dbReference>
<dbReference type="Gene3D" id="3.40.50.150">
    <property type="entry name" value="Vaccinia Virus protein VP39"/>
    <property type="match status" value="2"/>
</dbReference>
<name>A0A9X2ULV6_9BACT</name>
<keyword evidence="3" id="KW-0808">Transferase</keyword>
<reference evidence="8" key="1">
    <citation type="submission" date="2022-08" db="EMBL/GenBank/DDBJ databases">
        <title>Genomic Encyclopedia of Type Strains, Phase V (KMG-V): Genome sequencing to study the core and pangenomes of soil and plant-associated prokaryotes.</title>
        <authorList>
            <person name="Whitman W."/>
        </authorList>
    </citation>
    <scope>NUCLEOTIDE SEQUENCE</scope>
    <source>
        <strain evidence="8">SP3012</strain>
    </source>
</reference>
<keyword evidence="4" id="KW-0949">S-adenosyl-L-methionine</keyword>
<evidence type="ECO:0000256" key="4">
    <source>
        <dbReference type="ARBA" id="ARBA00022691"/>
    </source>
</evidence>
<sequence>MPLTEDETDALKEMVRTLRGVLTDEVTEQLQETYGIQPDGSITNLENLELADTREQAIAEQLRESIRHHVGREDPDSSDLEEAVQRIIREQSFTILNRFAALRLAEERDLIAESVGRGFDSSGFQVYERVAGSSLGETAYDRYKAYLERLFDELSLDLGVLFDRFAAEGLLFPREEALKDLLDALNREDVEGAWTEDETIGWIYQYFHPKSERKGMRDESSTPRNSREMAVRNQLFTPRYVVEYLVDNSLGRYWHEMTKGETDLTGDLDYFVPRENEIFLREDEDLPEELDEDLYVAPHRELKDPREIRLLDPACGSMHFGLYAFDLFEQIYAEAWDRYPDLRGSLQEDLGLEEGDREAFLREVPRLIVEHNLYGIDIDRRAAQIAGLALWLRAQRMWSEQNVDPADRPRIQKSGIVCAEPMPGEQDLLDEYVEELEEEGSEGELLGELVETVWDRMQIAGEAGPLLKIEREIAEILEEAKRRFEELRREGEQVSIFGEPEQGKFQFDIAGVEESFFDRAETRLLDVLRRFAIEGTEGSDYSRRLFADDAERGFAFLELVQTGKADGFDVVVMNPPFGAVSDEVGDYLDDHYPDTKNDVYQAFVERAEEVLRPTGYLGAITNRTGFFLSDYQSFRERVVLERFRPHCFADFGYGVLDATVGTAAYTMRTLSENERYAKACRLLDDLVDVETTSKGKFSVPKYMRGRSEELERRIAEEELEQLEKYGFIRDASGRYTQYVHQDTKIGKVRANPPLSKDSEKMICFRLIDEEDVKYKIKNILGGKENANKFTVDAEGFKKVPNTTFSYWVSDYVRGLFEKFPSLSEGSRDVQRGLSTNNNFRYVRCWWEVPARMVCPPDRHEHNWTGRYCVVDAKWFPIAMGNSYTHTYPDIHTLVNWDRHGIELECDTKKKYPYLDGNVEFVLHREKEYYHPGLTYSTRARRFSTKPVPSGVLFSHTGLVITADSEDLGWISAYLSSDIIRSVLGLIAPPRKLEEGYVSELPVPETIDKSVASRLEEARQVRTKQSQKQATGDEVMLDFQAPLLLTNPDKHSPDKYPSDEINDAVSEILGLDESEKKNLLRQLGSVTGLKSDKQKFGDSRQQEEELTEPALLEHKKSSSQRLRDLISYTVGVAFGRFDVRYATGNRGMPDLSDPFEPLPIRPAGMLTDEDAIPLKEEPDGYPLAFPSSGIIAEHESLPHTLVDRVRSALELIHSQDEAIRVEQEAVKAVGRDTLEGYLRTPNGFFDDHKSKYSKSRRRAPIYWPLQTPSLQYTLWVYYPRLDSQTLYTCVNDYIDPKLNNEVRPDIGRLKKEVQRGESEKRDQLSDLINLEEELEEMREELLRVAKLPYEPNQNDGVELTAAPLHRLFQHTGWSNRLEDYWEELKDGEYDWSNIAYSIWPERVKETCRSDKSIAIAHEREDLYEE</sequence>
<organism evidence="8 9">
    <name type="scientific">Salinibacter ruber</name>
    <dbReference type="NCBI Taxonomy" id="146919"/>
    <lineage>
        <taxon>Bacteria</taxon>
        <taxon>Pseudomonadati</taxon>
        <taxon>Rhodothermota</taxon>
        <taxon>Rhodothermia</taxon>
        <taxon>Rhodothermales</taxon>
        <taxon>Salinibacteraceae</taxon>
        <taxon>Salinibacter</taxon>
    </lineage>
</organism>
<dbReference type="EMBL" id="JANUBF010000015">
    <property type="protein sequence ID" value="MCS4037251.1"/>
    <property type="molecule type" value="Genomic_DNA"/>
</dbReference>
<evidence type="ECO:0000256" key="5">
    <source>
        <dbReference type="ARBA" id="ARBA00047942"/>
    </source>
</evidence>
<evidence type="ECO:0000256" key="3">
    <source>
        <dbReference type="ARBA" id="ARBA00022679"/>
    </source>
</evidence>
<comment type="catalytic activity">
    <reaction evidence="5">
        <text>a 2'-deoxyadenosine in DNA + S-adenosyl-L-methionine = an N(6)-methyl-2'-deoxyadenosine in DNA + S-adenosyl-L-homocysteine + H(+)</text>
        <dbReference type="Rhea" id="RHEA:15197"/>
        <dbReference type="Rhea" id="RHEA-COMP:12418"/>
        <dbReference type="Rhea" id="RHEA-COMP:12419"/>
        <dbReference type="ChEBI" id="CHEBI:15378"/>
        <dbReference type="ChEBI" id="CHEBI:57856"/>
        <dbReference type="ChEBI" id="CHEBI:59789"/>
        <dbReference type="ChEBI" id="CHEBI:90615"/>
        <dbReference type="ChEBI" id="CHEBI:90616"/>
        <dbReference type="EC" id="2.1.1.72"/>
    </reaction>
</comment>
<evidence type="ECO:0000313" key="8">
    <source>
        <dbReference type="EMBL" id="MCS4037251.1"/>
    </source>
</evidence>
<evidence type="ECO:0000256" key="6">
    <source>
        <dbReference type="SAM" id="Coils"/>
    </source>
</evidence>
<gene>
    <name evidence="8" type="ORF">GGQ01_002331</name>
</gene>
<dbReference type="Proteomes" id="UP001155040">
    <property type="component" value="Unassembled WGS sequence"/>
</dbReference>
<dbReference type="InterPro" id="IPR011639">
    <property type="entry name" value="MethylTrfase_TaqI-like_dom"/>
</dbReference>
<evidence type="ECO:0000256" key="2">
    <source>
        <dbReference type="ARBA" id="ARBA00022603"/>
    </source>
</evidence>